<feature type="domain" description="Peptidase C1A papain C-terminal" evidence="8">
    <location>
        <begin position="111"/>
        <end position="318"/>
    </location>
</feature>
<feature type="chain" id="PRO_5041248783" evidence="7">
    <location>
        <begin position="16"/>
        <end position="320"/>
    </location>
</feature>
<protein>
    <submittedName>
        <fullName evidence="10">Uncharacterized protein</fullName>
    </submittedName>
</protein>
<dbReference type="PROSITE" id="PS00139">
    <property type="entry name" value="THIOL_PROTEASE_CYS"/>
    <property type="match status" value="1"/>
</dbReference>
<evidence type="ECO:0000256" key="2">
    <source>
        <dbReference type="ARBA" id="ARBA00022670"/>
    </source>
</evidence>
<organism evidence="10 11">
    <name type="scientific">Steinernema hermaphroditum</name>
    <dbReference type="NCBI Taxonomy" id="289476"/>
    <lineage>
        <taxon>Eukaryota</taxon>
        <taxon>Metazoa</taxon>
        <taxon>Ecdysozoa</taxon>
        <taxon>Nematoda</taxon>
        <taxon>Chromadorea</taxon>
        <taxon>Rhabditida</taxon>
        <taxon>Tylenchina</taxon>
        <taxon>Panagrolaimomorpha</taxon>
        <taxon>Strongyloidoidea</taxon>
        <taxon>Steinernematidae</taxon>
        <taxon>Steinernema</taxon>
    </lineage>
</organism>
<dbReference type="InterPro" id="IPR039417">
    <property type="entry name" value="Peptidase_C1A_papain-like"/>
</dbReference>
<evidence type="ECO:0000313" key="11">
    <source>
        <dbReference type="Proteomes" id="UP001175271"/>
    </source>
</evidence>
<dbReference type="PROSITE" id="PS00639">
    <property type="entry name" value="THIOL_PROTEASE_HIS"/>
    <property type="match status" value="1"/>
</dbReference>
<evidence type="ECO:0000256" key="1">
    <source>
        <dbReference type="ARBA" id="ARBA00008455"/>
    </source>
</evidence>
<dbReference type="PANTHER" id="PTHR12411">
    <property type="entry name" value="CYSTEINE PROTEASE FAMILY C1-RELATED"/>
    <property type="match status" value="1"/>
</dbReference>
<dbReference type="AlphaFoldDB" id="A0AA39HVU0"/>
<dbReference type="GO" id="GO:0006508">
    <property type="term" value="P:proteolysis"/>
    <property type="evidence" value="ECO:0007669"/>
    <property type="project" value="UniProtKB-KW"/>
</dbReference>
<dbReference type="Pfam" id="PF08246">
    <property type="entry name" value="Inhibitor_I29"/>
    <property type="match status" value="1"/>
</dbReference>
<dbReference type="InterPro" id="IPR025660">
    <property type="entry name" value="Pept_his_AS"/>
</dbReference>
<dbReference type="InterPro" id="IPR000668">
    <property type="entry name" value="Peptidase_C1A_C"/>
</dbReference>
<evidence type="ECO:0000313" key="10">
    <source>
        <dbReference type="EMBL" id="KAK0412971.1"/>
    </source>
</evidence>
<keyword evidence="11" id="KW-1185">Reference proteome</keyword>
<dbReference type="GO" id="GO:0008234">
    <property type="term" value="F:cysteine-type peptidase activity"/>
    <property type="evidence" value="ECO:0007669"/>
    <property type="project" value="UniProtKB-KW"/>
</dbReference>
<dbReference type="Pfam" id="PF00112">
    <property type="entry name" value="Peptidase_C1"/>
    <property type="match status" value="1"/>
</dbReference>
<evidence type="ECO:0000256" key="3">
    <source>
        <dbReference type="ARBA" id="ARBA00022801"/>
    </source>
</evidence>
<dbReference type="InterPro" id="IPR038765">
    <property type="entry name" value="Papain-like_cys_pep_sf"/>
</dbReference>
<keyword evidence="6" id="KW-1015">Disulfide bond</keyword>
<name>A0AA39HVU0_9BILA</name>
<evidence type="ECO:0000256" key="5">
    <source>
        <dbReference type="ARBA" id="ARBA00023145"/>
    </source>
</evidence>
<dbReference type="SUPFAM" id="SSF54001">
    <property type="entry name" value="Cysteine proteinases"/>
    <property type="match status" value="1"/>
</dbReference>
<dbReference type="InterPro" id="IPR013201">
    <property type="entry name" value="Prot_inhib_I29"/>
</dbReference>
<keyword evidence="2" id="KW-0645">Protease</keyword>
<dbReference type="Proteomes" id="UP001175271">
    <property type="component" value="Unassembled WGS sequence"/>
</dbReference>
<keyword evidence="5" id="KW-0865">Zymogen</keyword>
<evidence type="ECO:0000256" key="7">
    <source>
        <dbReference type="SAM" id="SignalP"/>
    </source>
</evidence>
<dbReference type="PRINTS" id="PR00705">
    <property type="entry name" value="PAPAIN"/>
</dbReference>
<dbReference type="SMART" id="SM00848">
    <property type="entry name" value="Inhibitor_I29"/>
    <property type="match status" value="1"/>
</dbReference>
<sequence length="320" mass="35989">MIAVLLVLLFGTCSCTILSDAPSEQISQWSSFVEEHEKLYDSPEEESRRFDVFRENMRKIEELNERHKGKATFGVTKFSDLTENEFAQMFNEESDPKAAGASLCTHSDKKPFASRDWRPKMRSPVRNQGLCGSCYIFSVLGAIEAHYAIRNNRSHDFSEQEVLDCLASGCVGGSRLQVYSRAEAPGLESESDYAHEYCEERRTCDKTAAPRMSIKGHCNLFGEEQIRRAVDQVGPVSLGINATMPEYQHYRGGIISSRSCGHKRTNHAVLAVGYGEKNGVKFWLIRNSYGPQWGEDGHFKIERGANMCGVETFANYPVLN</sequence>
<accession>A0AA39HVU0</accession>
<dbReference type="InterPro" id="IPR000169">
    <property type="entry name" value="Pept_cys_AS"/>
</dbReference>
<evidence type="ECO:0000256" key="4">
    <source>
        <dbReference type="ARBA" id="ARBA00022807"/>
    </source>
</evidence>
<comment type="caution">
    <text evidence="10">The sequence shown here is derived from an EMBL/GenBank/DDBJ whole genome shotgun (WGS) entry which is preliminary data.</text>
</comment>
<dbReference type="EMBL" id="JAUCMV010000003">
    <property type="protein sequence ID" value="KAK0412971.1"/>
    <property type="molecule type" value="Genomic_DNA"/>
</dbReference>
<comment type="similarity">
    <text evidence="1">Belongs to the peptidase C1 family.</text>
</comment>
<feature type="signal peptide" evidence="7">
    <location>
        <begin position="1"/>
        <end position="15"/>
    </location>
</feature>
<keyword evidence="3" id="KW-0378">Hydrolase</keyword>
<dbReference type="InterPro" id="IPR013128">
    <property type="entry name" value="Peptidase_C1A"/>
</dbReference>
<dbReference type="CDD" id="cd02248">
    <property type="entry name" value="Peptidase_C1A"/>
    <property type="match status" value="1"/>
</dbReference>
<dbReference type="SMART" id="SM00645">
    <property type="entry name" value="Pept_C1"/>
    <property type="match status" value="1"/>
</dbReference>
<dbReference type="Gene3D" id="3.90.70.10">
    <property type="entry name" value="Cysteine proteinases"/>
    <property type="match status" value="1"/>
</dbReference>
<proteinExistence type="inferred from homology"/>
<feature type="domain" description="Cathepsin propeptide inhibitor" evidence="9">
    <location>
        <begin position="29"/>
        <end position="86"/>
    </location>
</feature>
<evidence type="ECO:0000259" key="9">
    <source>
        <dbReference type="SMART" id="SM00848"/>
    </source>
</evidence>
<evidence type="ECO:0000259" key="8">
    <source>
        <dbReference type="SMART" id="SM00645"/>
    </source>
</evidence>
<reference evidence="10" key="1">
    <citation type="submission" date="2023-06" db="EMBL/GenBank/DDBJ databases">
        <title>Genomic analysis of the entomopathogenic nematode Steinernema hermaphroditum.</title>
        <authorList>
            <person name="Schwarz E.M."/>
            <person name="Heppert J.K."/>
            <person name="Baniya A."/>
            <person name="Schwartz H.T."/>
            <person name="Tan C.-H."/>
            <person name="Antoshechkin I."/>
            <person name="Sternberg P.W."/>
            <person name="Goodrich-Blair H."/>
            <person name="Dillman A.R."/>
        </authorList>
    </citation>
    <scope>NUCLEOTIDE SEQUENCE</scope>
    <source>
        <strain evidence="10">PS9179</strain>
        <tissue evidence="10">Whole animal</tissue>
    </source>
</reference>
<keyword evidence="4" id="KW-0788">Thiol protease</keyword>
<keyword evidence="7" id="KW-0732">Signal</keyword>
<gene>
    <name evidence="10" type="ORF">QR680_006515</name>
</gene>
<evidence type="ECO:0000256" key="6">
    <source>
        <dbReference type="ARBA" id="ARBA00023157"/>
    </source>
</evidence>